<dbReference type="InterPro" id="IPR012337">
    <property type="entry name" value="RNaseH-like_sf"/>
</dbReference>
<feature type="region of interest" description="Disordered" evidence="1">
    <location>
        <begin position="796"/>
        <end position="848"/>
    </location>
</feature>
<comment type="caution">
    <text evidence="3">The sequence shown here is derived from an EMBL/GenBank/DDBJ whole genome shotgun (WGS) entry which is preliminary data.</text>
</comment>
<dbReference type="InterPro" id="IPR043502">
    <property type="entry name" value="DNA/RNA_pol_sf"/>
</dbReference>
<dbReference type="PANTHER" id="PTHR11439:SF483">
    <property type="entry name" value="PEPTIDE SYNTHASE GLIP-LIKE, PUTATIVE (AFU_ORTHOLOGUE AFUA_3G12920)-RELATED"/>
    <property type="match status" value="1"/>
</dbReference>
<dbReference type="PROSITE" id="PS50994">
    <property type="entry name" value="INTEGRASE"/>
    <property type="match status" value="1"/>
</dbReference>
<proteinExistence type="predicted"/>
<feature type="compositionally biased region" description="Basic and acidic residues" evidence="1">
    <location>
        <begin position="811"/>
        <end position="823"/>
    </location>
</feature>
<dbReference type="GO" id="GO:0003676">
    <property type="term" value="F:nucleic acid binding"/>
    <property type="evidence" value="ECO:0007669"/>
    <property type="project" value="InterPro"/>
</dbReference>
<feature type="domain" description="Integrase catalytic" evidence="2">
    <location>
        <begin position="299"/>
        <end position="386"/>
    </location>
</feature>
<dbReference type="PANTHER" id="PTHR11439">
    <property type="entry name" value="GAG-POL-RELATED RETROTRANSPOSON"/>
    <property type="match status" value="1"/>
</dbReference>
<dbReference type="EMBL" id="BKCJ010001605">
    <property type="protein sequence ID" value="GEU42702.1"/>
    <property type="molecule type" value="Genomic_DNA"/>
</dbReference>
<name>A0A6L2K1Q0_TANCI</name>
<organism evidence="3">
    <name type="scientific">Tanacetum cinerariifolium</name>
    <name type="common">Dalmatian daisy</name>
    <name type="synonym">Chrysanthemum cinerariifolium</name>
    <dbReference type="NCBI Taxonomy" id="118510"/>
    <lineage>
        <taxon>Eukaryota</taxon>
        <taxon>Viridiplantae</taxon>
        <taxon>Streptophyta</taxon>
        <taxon>Embryophyta</taxon>
        <taxon>Tracheophyta</taxon>
        <taxon>Spermatophyta</taxon>
        <taxon>Magnoliopsida</taxon>
        <taxon>eudicotyledons</taxon>
        <taxon>Gunneridae</taxon>
        <taxon>Pentapetalae</taxon>
        <taxon>asterids</taxon>
        <taxon>campanulids</taxon>
        <taxon>Asterales</taxon>
        <taxon>Asteraceae</taxon>
        <taxon>Asteroideae</taxon>
        <taxon>Anthemideae</taxon>
        <taxon>Anthemidinae</taxon>
        <taxon>Tanacetum</taxon>
    </lineage>
</organism>
<evidence type="ECO:0000256" key="1">
    <source>
        <dbReference type="SAM" id="MobiDB-lite"/>
    </source>
</evidence>
<evidence type="ECO:0000313" key="3">
    <source>
        <dbReference type="EMBL" id="GEU42702.1"/>
    </source>
</evidence>
<dbReference type="InterPro" id="IPR013103">
    <property type="entry name" value="RVT_2"/>
</dbReference>
<dbReference type="GO" id="GO:0015074">
    <property type="term" value="P:DNA integration"/>
    <property type="evidence" value="ECO:0007669"/>
    <property type="project" value="InterPro"/>
</dbReference>
<protein>
    <recommendedName>
        <fullName evidence="2">Integrase catalytic domain-containing protein</fullName>
    </recommendedName>
</protein>
<dbReference type="InterPro" id="IPR001584">
    <property type="entry name" value="Integrase_cat-core"/>
</dbReference>
<sequence length="978" mass="110310">MEFGLAVPVFKQGNDLIDAINKMLLFLSTVISSRFPSTNNQLRNSTNPRHQATVHDGRMMVTPIQGRQTSIGAGTSRTRASTLGTGGRNQVKAQGYGKILIEEELEFLADLGIPNVHVTQSVGIHNAAYQVDDLDVYDSDCDDFAIAKAILMANLSQYGSNVLYEDTNSSAQQDAIILFVIKQFSVQVSNVKKVNKDTLSSNESLTAELLSTDGTNVITIADSEETLQLEEESHHKMLLKQNDPKLAHNKVNADILRELVKDVRKSNPFDPNLDYVYHLCLTCPMGMSKKHSHTNSKDTNQEKLYLIHMDLYGPIRVTIVNGNKYILVIVDEYSQFTWVKCLASKDEALYFIIKFLKRIQVRLNATVRNVNIDNETEFVNQTLREYYESVVATESSVPTNEILVPTVKDQAPSVTNIPLSAEDVNHDLDANHDLETKDHPSHNIIGDLSQPVSTMLQLHVQALFCYCDAFISSVEPKTYKDALTQSCWIKAVQEELNEFERLEVCELVPRPNKVMVITLKWIYKVKLDELGGILKNKARLVARGYRQKQCIDFEESFALVARLEAVWIFIVYVAHMNMIIYQMNVKMTFLNGILREEVYVSQPDAFVDPDNPNHMYPLKKALYGLKQSPRTWYDLFSSFLQSKGKKYGMESCNPVDTPMVEKSKLDEDTQGKVVDPTHYHGMVGTLMYLTSIRLDLIYDVCMCARYQARPTEKHLHVVKRIFRYLKGTISRGLWYSKDSAIALTAFVDVDHAKTQDIVLQEECRCSVIDLLAGHQIGQEFSDPPLEEEALSFIRDLGHTGSEPPKSKKQRKFESSKSSEETPTRKSPRLKRSVIKPAESKKKGPAKKDASKKLEVLFEVALSKEAQFKLANNRSMKDYYSSHASGSGEDVNVNLRQENVEMISVDQGGDARITSQGSSYEYVEKDAHVTLTTVHDPQKTEGQQQNSCISSEFTSKMLILENVSATDYTITSIIDTLVC</sequence>
<accession>A0A6L2K1Q0</accession>
<dbReference type="SUPFAM" id="SSF56672">
    <property type="entry name" value="DNA/RNA polymerases"/>
    <property type="match status" value="1"/>
</dbReference>
<dbReference type="Pfam" id="PF07727">
    <property type="entry name" value="RVT_2"/>
    <property type="match status" value="1"/>
</dbReference>
<dbReference type="InterPro" id="IPR036397">
    <property type="entry name" value="RNaseH_sf"/>
</dbReference>
<reference evidence="3" key="1">
    <citation type="journal article" date="2019" name="Sci. Rep.">
        <title>Draft genome of Tanacetum cinerariifolium, the natural source of mosquito coil.</title>
        <authorList>
            <person name="Yamashiro T."/>
            <person name="Shiraishi A."/>
            <person name="Satake H."/>
            <person name="Nakayama K."/>
        </authorList>
    </citation>
    <scope>NUCLEOTIDE SEQUENCE</scope>
</reference>
<dbReference type="SUPFAM" id="SSF53098">
    <property type="entry name" value="Ribonuclease H-like"/>
    <property type="match status" value="1"/>
</dbReference>
<dbReference type="Gene3D" id="3.30.420.10">
    <property type="entry name" value="Ribonuclease H-like superfamily/Ribonuclease H"/>
    <property type="match status" value="1"/>
</dbReference>
<gene>
    <name evidence="3" type="ORF">Tci_014680</name>
</gene>
<evidence type="ECO:0000259" key="2">
    <source>
        <dbReference type="PROSITE" id="PS50994"/>
    </source>
</evidence>
<feature type="compositionally biased region" description="Basic and acidic residues" evidence="1">
    <location>
        <begin position="837"/>
        <end position="848"/>
    </location>
</feature>
<dbReference type="AlphaFoldDB" id="A0A6L2K1Q0"/>